<proteinExistence type="predicted"/>
<dbReference type="AlphaFoldDB" id="A0A5B7Y488"/>
<evidence type="ECO:0000313" key="2">
    <source>
        <dbReference type="Proteomes" id="UP000307074"/>
    </source>
</evidence>
<dbReference type="EMBL" id="CP031205">
    <property type="protein sequence ID" value="QCZ54586.1"/>
    <property type="molecule type" value="Genomic_DNA"/>
</dbReference>
<geneLocation type="plasmid" evidence="2">
    <name>pucclbbs449_g</name>
</geneLocation>
<evidence type="ECO:0000313" key="1">
    <source>
        <dbReference type="EMBL" id="QCZ54586.1"/>
    </source>
</evidence>
<gene>
    <name evidence="1" type="ORF">UCCLBBS449_pG0006</name>
</gene>
<organism evidence="1 2">
    <name type="scientific">Levilactobacillus brevis</name>
    <name type="common">Lactobacillus brevis</name>
    <dbReference type="NCBI Taxonomy" id="1580"/>
    <lineage>
        <taxon>Bacteria</taxon>
        <taxon>Bacillati</taxon>
        <taxon>Bacillota</taxon>
        <taxon>Bacilli</taxon>
        <taxon>Lactobacillales</taxon>
        <taxon>Lactobacillaceae</taxon>
        <taxon>Levilactobacillus</taxon>
    </lineage>
</organism>
<reference evidence="1 2" key="1">
    <citation type="submission" date="2018-07" db="EMBL/GenBank/DDBJ databases">
        <authorList>
            <person name="Feyereisen M."/>
        </authorList>
    </citation>
    <scope>NUCLEOTIDE SEQUENCE [LARGE SCALE GENOMIC DNA]</scope>
    <source>
        <strain evidence="1 2">UCCLBBS449</strain>
        <plasmid evidence="2">pucclbbs449_g</plasmid>
    </source>
</reference>
<dbReference type="Proteomes" id="UP000307074">
    <property type="component" value="Plasmid pUCCLBBS449_G"/>
</dbReference>
<name>A0A5B7Y488_LEVBR</name>
<dbReference type="RefSeq" id="WP_125584176.1">
    <property type="nucleotide sequence ID" value="NZ_CBDBYH010000013.1"/>
</dbReference>
<protein>
    <submittedName>
        <fullName evidence="1">Uncharacterized protein</fullName>
    </submittedName>
</protein>
<accession>A0A5B7Y488</accession>
<sequence>MSNDIERLEQRIKAEQALLRKKRKEQRRKLVTQLGSDVLKTTKVSSREEFDDKFEIVRKGQPQSESNAVVLAQLKTIADNMHYNGRYWQIENLPKVAEWLSSFRSEN</sequence>
<keyword evidence="1" id="KW-0614">Plasmid</keyword>